<gene>
    <name evidence="3" type="ORF">FHX44_11138</name>
    <name evidence="4" type="ORF">FHX44_117832</name>
</gene>
<dbReference type="Proteomes" id="UP000321261">
    <property type="component" value="Unassembled WGS sequence"/>
</dbReference>
<dbReference type="Pfam" id="PF01548">
    <property type="entry name" value="DEDD_Tnp_IS110"/>
    <property type="match status" value="1"/>
</dbReference>
<evidence type="ECO:0000259" key="1">
    <source>
        <dbReference type="Pfam" id="PF01548"/>
    </source>
</evidence>
<protein>
    <submittedName>
        <fullName evidence="3">Transposase</fullName>
    </submittedName>
</protein>
<organism evidence="3 5">
    <name type="scientific">Pseudonocardia hierapolitana</name>
    <dbReference type="NCBI Taxonomy" id="1128676"/>
    <lineage>
        <taxon>Bacteria</taxon>
        <taxon>Bacillati</taxon>
        <taxon>Actinomycetota</taxon>
        <taxon>Actinomycetes</taxon>
        <taxon>Pseudonocardiales</taxon>
        <taxon>Pseudonocardiaceae</taxon>
        <taxon>Pseudonocardia</taxon>
    </lineage>
</organism>
<accession>A0A561SHB8</accession>
<dbReference type="GO" id="GO:0004803">
    <property type="term" value="F:transposase activity"/>
    <property type="evidence" value="ECO:0007669"/>
    <property type="project" value="InterPro"/>
</dbReference>
<dbReference type="NCBIfam" id="NF033542">
    <property type="entry name" value="transpos_IS110"/>
    <property type="match status" value="1"/>
</dbReference>
<reference evidence="3 5" key="1">
    <citation type="submission" date="2019-06" db="EMBL/GenBank/DDBJ databases">
        <title>Sequencing the genomes of 1000 actinobacteria strains.</title>
        <authorList>
            <person name="Klenk H.-P."/>
        </authorList>
    </citation>
    <scope>NUCLEOTIDE SEQUENCE [LARGE SCALE GENOMIC DNA]</scope>
    <source>
        <strain evidence="3 5">DSM 45671</strain>
    </source>
</reference>
<dbReference type="GO" id="GO:0003677">
    <property type="term" value="F:DNA binding"/>
    <property type="evidence" value="ECO:0007669"/>
    <property type="project" value="InterPro"/>
</dbReference>
<comment type="caution">
    <text evidence="3">The sequence shown here is derived from an EMBL/GenBank/DDBJ whole genome shotgun (WGS) entry which is preliminary data.</text>
</comment>
<dbReference type="PANTHER" id="PTHR33055:SF16">
    <property type="entry name" value="TRANSPOSASE FOR INSERTION SEQUENCE ELEMENT IS1547"/>
    <property type="match status" value="1"/>
</dbReference>
<dbReference type="PANTHER" id="PTHR33055">
    <property type="entry name" value="TRANSPOSASE FOR INSERTION SEQUENCE ELEMENT IS1111A"/>
    <property type="match status" value="1"/>
</dbReference>
<evidence type="ECO:0000259" key="2">
    <source>
        <dbReference type="Pfam" id="PF02371"/>
    </source>
</evidence>
<dbReference type="GO" id="GO:0006313">
    <property type="term" value="P:DNA transposition"/>
    <property type="evidence" value="ECO:0007669"/>
    <property type="project" value="InterPro"/>
</dbReference>
<dbReference type="RefSeq" id="WP_147253659.1">
    <property type="nucleotide sequence ID" value="NZ_VIWU01000001.1"/>
</dbReference>
<feature type="domain" description="Transposase IS116/IS110/IS902 C-terminal" evidence="2">
    <location>
        <begin position="222"/>
        <end position="302"/>
    </location>
</feature>
<dbReference type="Pfam" id="PF02371">
    <property type="entry name" value="Transposase_20"/>
    <property type="match status" value="1"/>
</dbReference>
<dbReference type="EMBL" id="VIWU01000001">
    <property type="protein sequence ID" value="TWF81887.1"/>
    <property type="molecule type" value="Genomic_DNA"/>
</dbReference>
<dbReference type="InterPro" id="IPR047650">
    <property type="entry name" value="Transpos_IS110"/>
</dbReference>
<evidence type="ECO:0000313" key="5">
    <source>
        <dbReference type="Proteomes" id="UP000321261"/>
    </source>
</evidence>
<dbReference type="OrthoDB" id="4337860at2"/>
<evidence type="ECO:0000313" key="4">
    <source>
        <dbReference type="EMBL" id="TWF81887.1"/>
    </source>
</evidence>
<proteinExistence type="predicted"/>
<dbReference type="InterPro" id="IPR003346">
    <property type="entry name" value="Transposase_20"/>
</dbReference>
<evidence type="ECO:0000313" key="3">
    <source>
        <dbReference type="EMBL" id="TWF74259.1"/>
    </source>
</evidence>
<keyword evidence="5" id="KW-1185">Reference proteome</keyword>
<dbReference type="InterPro" id="IPR002525">
    <property type="entry name" value="Transp_IS110-like_N"/>
</dbReference>
<sequence>MVVIGIDPHKRTHTAVAVDEVGRKLGQVTVASTPEGWLRLWAWAGGFGPDRRWAVEDGRGVAGRLVRTLIGHGAAVVWVPPKLMAQSRASARTRGKSDPIDALAIARAALREPDLPAAHLDEVAADLRLLTDRREQLVKWRTQTINQLRWHLHDLDPGLDPGAGRLNSARQLDRLTAGLEALPASVRRDLALELVGEIRRLREQIRRLDKQLGELVVPLAPTLLAIVGVNVVTAAKIIGEVAGISRFRSAAAFAMHAGAAPIPVWSSNRPQVRLNRGGNRQLNACLHRIVIAQLSHKPEARAWRERWTQRRPNATGKAALRALKRHLADVVYHALLTDHRRQLPATA</sequence>
<dbReference type="AlphaFoldDB" id="A0A561SHB8"/>
<dbReference type="EMBL" id="VIWU01000001">
    <property type="protein sequence ID" value="TWF74259.1"/>
    <property type="molecule type" value="Genomic_DNA"/>
</dbReference>
<name>A0A561SHB8_9PSEU</name>
<feature type="domain" description="Transposase IS110-like N-terminal" evidence="1">
    <location>
        <begin position="4"/>
        <end position="154"/>
    </location>
</feature>